<evidence type="ECO:0000313" key="2">
    <source>
        <dbReference type="Proteomes" id="UP001156318"/>
    </source>
</evidence>
<gene>
    <name evidence="1" type="ORF">KFZ77_09365</name>
</gene>
<keyword evidence="2" id="KW-1185">Reference proteome</keyword>
<accession>A0ABY6JIM6</accession>
<sequence length="154" mass="18358">MRRHRNPDDDLVVEETGIELQKAFALLLPIRRQRLRRSERQQRQAEQALRDTVTQGERIERALGEQQTHYLALREAFVDRHMEGTQKQERLMQGLNQERSACEAVAGHKNALTQCQHQQRQRAEYLEQAQRETQARQRDLEKLEYMIQESEVLR</sequence>
<dbReference type="Proteomes" id="UP001156318">
    <property type="component" value="Chromosome"/>
</dbReference>
<dbReference type="EMBL" id="CP074352">
    <property type="protein sequence ID" value="UYU33687.1"/>
    <property type="molecule type" value="Genomic_DNA"/>
</dbReference>
<protein>
    <recommendedName>
        <fullName evidence="3">Type III secretion protein</fullName>
    </recommendedName>
</protein>
<proteinExistence type="predicted"/>
<evidence type="ECO:0008006" key="3">
    <source>
        <dbReference type="Google" id="ProtNLM"/>
    </source>
</evidence>
<dbReference type="RefSeq" id="WP_031523835.1">
    <property type="nucleotide sequence ID" value="NZ_CP074352.1"/>
</dbReference>
<name>A0ABY6JIM6_9ENTR</name>
<reference evidence="1 2" key="1">
    <citation type="submission" date="2021-05" db="EMBL/GenBank/DDBJ databases">
        <title>Isolation, identification, and the growth promoting effects of Pantoea dispersa strain YSD J2 from the aboveground leaves of Cyperus esculentus L.Var. Sativus.</title>
        <authorList>
            <person name="Wang S."/>
            <person name="Tang X.M."/>
            <person name="Huang Y.N."/>
        </authorList>
    </citation>
    <scope>NUCLEOTIDE SEQUENCE [LARGE SCALE GENOMIC DNA]</scope>
    <source>
        <strain evidence="2">YSD YN2</strain>
    </source>
</reference>
<evidence type="ECO:0000313" key="1">
    <source>
        <dbReference type="EMBL" id="UYU33687.1"/>
    </source>
</evidence>
<organism evidence="1 2">
    <name type="scientific">Siccibacter colletis</name>
    <dbReference type="NCBI Taxonomy" id="1505757"/>
    <lineage>
        <taxon>Bacteria</taxon>
        <taxon>Pseudomonadati</taxon>
        <taxon>Pseudomonadota</taxon>
        <taxon>Gammaproteobacteria</taxon>
        <taxon>Enterobacterales</taxon>
        <taxon>Enterobacteriaceae</taxon>
        <taxon>Siccibacter</taxon>
    </lineage>
</organism>